<dbReference type="EMBL" id="CACRTV010000021">
    <property type="protein sequence ID" value="VYT80069.1"/>
    <property type="molecule type" value="Genomic_DNA"/>
</dbReference>
<dbReference type="InterPro" id="IPR050580">
    <property type="entry name" value="2H_phosphoesterase_YjcG-like"/>
</dbReference>
<reference evidence="1" key="1">
    <citation type="submission" date="2019-11" db="EMBL/GenBank/DDBJ databases">
        <authorList>
            <person name="Feng L."/>
        </authorList>
    </citation>
    <scope>NUCLEOTIDE SEQUENCE</scope>
    <source>
        <strain evidence="1">CParaputrificumLFYP93</strain>
    </source>
</reference>
<name>A0A6N2ZKR4_9CLOT</name>
<protein>
    <recommendedName>
        <fullName evidence="2">Phosphoesterase</fullName>
    </recommendedName>
</protein>
<dbReference type="PANTHER" id="PTHR40037">
    <property type="entry name" value="PHOSPHOESTERASE YJCG-RELATED"/>
    <property type="match status" value="1"/>
</dbReference>
<dbReference type="InterPro" id="IPR009097">
    <property type="entry name" value="Cyclic_Pdiesterase"/>
</dbReference>
<dbReference type="Gene3D" id="3.90.1140.10">
    <property type="entry name" value="Cyclic phosphodiesterase"/>
    <property type="match status" value="1"/>
</dbReference>
<sequence length="179" mass="21473">MIIMRYVVVSVVHGEGGDFNNDLRREIFEKFKAKSSKLPAHFTIKAPFEVEGEIKEIEYILESFTKNHNKTPYKIDGYNHFDDRVIYMDVKMSKEGKEVHDRLIDELSKVSYINFHKKDGKNKIIHVTISSKKIRNIYNELWEYINEYPCNFDCSFDNVTIYKWQDNTWKLHKEYVFNE</sequence>
<accession>A0A6N2ZKR4</accession>
<proteinExistence type="predicted"/>
<dbReference type="Pfam" id="PF13563">
    <property type="entry name" value="2_5_RNA_ligase2"/>
    <property type="match status" value="1"/>
</dbReference>
<gene>
    <name evidence="1" type="ORF">CPLFYP93_00629</name>
</gene>
<evidence type="ECO:0000313" key="1">
    <source>
        <dbReference type="EMBL" id="VYT80069.1"/>
    </source>
</evidence>
<organism evidence="1">
    <name type="scientific">Clostridium paraputrificum</name>
    <dbReference type="NCBI Taxonomy" id="29363"/>
    <lineage>
        <taxon>Bacteria</taxon>
        <taxon>Bacillati</taxon>
        <taxon>Bacillota</taxon>
        <taxon>Clostridia</taxon>
        <taxon>Eubacteriales</taxon>
        <taxon>Clostridiaceae</taxon>
        <taxon>Clostridium</taxon>
    </lineage>
</organism>
<dbReference type="PANTHER" id="PTHR40037:SF1">
    <property type="entry name" value="PHOSPHOESTERASE SAOUHSC_00951-RELATED"/>
    <property type="match status" value="1"/>
</dbReference>
<dbReference type="SUPFAM" id="SSF55144">
    <property type="entry name" value="LigT-like"/>
    <property type="match status" value="1"/>
</dbReference>
<evidence type="ECO:0008006" key="2">
    <source>
        <dbReference type="Google" id="ProtNLM"/>
    </source>
</evidence>
<dbReference type="AlphaFoldDB" id="A0A6N2ZKR4"/>